<dbReference type="Gene3D" id="3.40.50.300">
    <property type="entry name" value="P-loop containing nucleotide triphosphate hydrolases"/>
    <property type="match status" value="1"/>
</dbReference>
<organism evidence="1">
    <name type="scientific">Siphoviridae sp. ctEZK6</name>
    <dbReference type="NCBI Taxonomy" id="2825397"/>
    <lineage>
        <taxon>Viruses</taxon>
        <taxon>Duplodnaviria</taxon>
        <taxon>Heunggongvirae</taxon>
        <taxon>Uroviricota</taxon>
        <taxon>Caudoviricetes</taxon>
    </lineage>
</organism>
<evidence type="ECO:0000313" key="1">
    <source>
        <dbReference type="EMBL" id="DAF97587.1"/>
    </source>
</evidence>
<reference evidence="1" key="1">
    <citation type="journal article" date="2021" name="Proc. Natl. Acad. Sci. U.S.A.">
        <title>A Catalog of Tens of Thousands of Viruses from Human Metagenomes Reveals Hidden Associations with Chronic Diseases.</title>
        <authorList>
            <person name="Tisza M.J."/>
            <person name="Buck C.B."/>
        </authorList>
    </citation>
    <scope>NUCLEOTIDE SEQUENCE</scope>
    <source>
        <strain evidence="1">CtEZK6</strain>
    </source>
</reference>
<dbReference type="EMBL" id="BK016134">
    <property type="protein sequence ID" value="DAF97587.1"/>
    <property type="molecule type" value="Genomic_DNA"/>
</dbReference>
<protein>
    <submittedName>
        <fullName evidence="1">Large Terminase</fullName>
    </submittedName>
</protein>
<proteinExistence type="predicted"/>
<name>A0A8S5UT28_9CAUD</name>
<sequence length="442" mass="48130">MGTPLMPWQRQVADVALELDPNNPGAWRYPTVVVSVPRQSGKTALMRAVAVDRMLSYRSHLIQMTAQTGKDARKRWDQIVEALRVDKHPKRFKKLASKGSESLEYLRSGSKIQPFAPTPTAVHGDSLNLVMIDEAWAFDEVSGTALTAAVAPTFLTVIDSQLWIVSTKGTAKSAYLNSLIERGRAAVDDPDSALAYFEWSADPEETARDPYSRESLSFHPAIGHTQTYEKILTVGKDEARSTWLRSYLNLTDSTGIQSIVDLAVWDSLSADIDMPDDPGDVTLAFDVAEDRSAATIYGAYKTADGVHMRLVATDNGSSWLANMLARLHDAGYTRIVADSVGPTRTVVDDLKSGGIEVETLTSREYASACQWLIDKTTAGEISHDTNHHVSTGLETVELTTIGGTKAFSPTRTATPIDALRALTIAGWSAATQQTGLQLFIQG</sequence>
<dbReference type="InterPro" id="IPR027417">
    <property type="entry name" value="P-loop_NTPase"/>
</dbReference>
<accession>A0A8S5UT28</accession>